<keyword evidence="2" id="KW-1185">Reference proteome</keyword>
<gene>
    <name evidence="1" type="ORF">CIB84_006199</name>
</gene>
<dbReference type="EMBL" id="PPHD01013193">
    <property type="protein sequence ID" value="POI30052.1"/>
    <property type="molecule type" value="Genomic_DNA"/>
</dbReference>
<comment type="caution">
    <text evidence="1">The sequence shown here is derived from an EMBL/GenBank/DDBJ whole genome shotgun (WGS) entry which is preliminary data.</text>
</comment>
<dbReference type="InterPro" id="IPR036964">
    <property type="entry name" value="RASGEF_cat_dom_sf"/>
</dbReference>
<proteinExistence type="predicted"/>
<evidence type="ECO:0000313" key="2">
    <source>
        <dbReference type="Proteomes" id="UP000237246"/>
    </source>
</evidence>
<name>A0A2P4T113_BAMTH</name>
<reference evidence="1 2" key="1">
    <citation type="submission" date="2018-01" db="EMBL/GenBank/DDBJ databases">
        <title>Comparison of the Chinese Bamboo Partridge and Red Junglefowl genome sequences highlights the importance of demography in genome evolution.</title>
        <authorList>
            <person name="Tiley G.P."/>
            <person name="Kimball R.T."/>
            <person name="Braun E.L."/>
            <person name="Burleigh J.G."/>
        </authorList>
    </citation>
    <scope>NUCLEOTIDE SEQUENCE [LARGE SCALE GENOMIC DNA]</scope>
    <source>
        <strain evidence="1">RTK389</strain>
        <tissue evidence="1">Blood</tissue>
    </source>
</reference>
<dbReference type="GO" id="GO:0005085">
    <property type="term" value="F:guanyl-nucleotide exchange factor activity"/>
    <property type="evidence" value="ECO:0007669"/>
    <property type="project" value="InterPro"/>
</dbReference>
<accession>A0A2P4T113</accession>
<dbReference type="GO" id="GO:0007264">
    <property type="term" value="P:small GTPase-mediated signal transduction"/>
    <property type="evidence" value="ECO:0007669"/>
    <property type="project" value="InterPro"/>
</dbReference>
<dbReference type="Gene3D" id="1.10.840.10">
    <property type="entry name" value="Ras guanine-nucleotide exchange factors catalytic domain"/>
    <property type="match status" value="1"/>
</dbReference>
<protein>
    <submittedName>
        <fullName evidence="1">Uncharacterized protein</fullName>
    </submittedName>
</protein>
<sequence length="67" mass="7884">DRMLMFEELSDIFSDHDNYLTSRELLMKEGTSKFANLDSSVKENQKRTQRRLQLQKDMVRLGASSPF</sequence>
<organism evidence="1 2">
    <name type="scientific">Bambusicola thoracicus</name>
    <name type="common">Chinese bamboo-partridge</name>
    <name type="synonym">Perdix thoracica</name>
    <dbReference type="NCBI Taxonomy" id="9083"/>
    <lineage>
        <taxon>Eukaryota</taxon>
        <taxon>Metazoa</taxon>
        <taxon>Chordata</taxon>
        <taxon>Craniata</taxon>
        <taxon>Vertebrata</taxon>
        <taxon>Euteleostomi</taxon>
        <taxon>Archelosauria</taxon>
        <taxon>Archosauria</taxon>
        <taxon>Dinosauria</taxon>
        <taxon>Saurischia</taxon>
        <taxon>Theropoda</taxon>
        <taxon>Coelurosauria</taxon>
        <taxon>Aves</taxon>
        <taxon>Neognathae</taxon>
        <taxon>Galloanserae</taxon>
        <taxon>Galliformes</taxon>
        <taxon>Phasianidae</taxon>
        <taxon>Perdicinae</taxon>
        <taxon>Bambusicola</taxon>
    </lineage>
</organism>
<dbReference type="Proteomes" id="UP000237246">
    <property type="component" value="Unassembled WGS sequence"/>
</dbReference>
<dbReference type="OrthoDB" id="26687at2759"/>
<dbReference type="AlphaFoldDB" id="A0A2P4T113"/>
<evidence type="ECO:0000313" key="1">
    <source>
        <dbReference type="EMBL" id="POI30052.1"/>
    </source>
</evidence>
<feature type="non-terminal residue" evidence="1">
    <location>
        <position position="1"/>
    </location>
</feature>